<dbReference type="AlphaFoldDB" id="A0A560WAE0"/>
<evidence type="ECO:0000313" key="2">
    <source>
        <dbReference type="Proteomes" id="UP000315628"/>
    </source>
</evidence>
<gene>
    <name evidence="1" type="ORF">FB557_2008</name>
</gene>
<comment type="caution">
    <text evidence="1">The sequence shown here is derived from an EMBL/GenBank/DDBJ whole genome shotgun (WGS) entry which is preliminary data.</text>
</comment>
<reference evidence="1 2" key="1">
    <citation type="submission" date="2019-06" db="EMBL/GenBank/DDBJ databases">
        <title>Sequencing the genomes of 1000 actinobacteria strains.</title>
        <authorList>
            <person name="Klenk H.-P."/>
        </authorList>
    </citation>
    <scope>NUCLEOTIDE SEQUENCE [LARGE SCALE GENOMIC DNA]</scope>
    <source>
        <strain evidence="1 2">DSM 18935</strain>
    </source>
</reference>
<dbReference type="RefSeq" id="WP_144857448.1">
    <property type="nucleotide sequence ID" value="NZ_BAAAYT010000005.1"/>
</dbReference>
<proteinExistence type="predicted"/>
<dbReference type="EMBL" id="VIUW01000003">
    <property type="protein sequence ID" value="TWD14594.1"/>
    <property type="molecule type" value="Genomic_DNA"/>
</dbReference>
<protein>
    <submittedName>
        <fullName evidence="1">Uncharacterized protein</fullName>
    </submittedName>
</protein>
<dbReference type="Proteomes" id="UP000315628">
    <property type="component" value="Unassembled WGS sequence"/>
</dbReference>
<name>A0A560WAE0_9MICO</name>
<evidence type="ECO:0000313" key="1">
    <source>
        <dbReference type="EMBL" id="TWD14594.1"/>
    </source>
</evidence>
<keyword evidence="2" id="KW-1185">Reference proteome</keyword>
<accession>A0A560WAE0</accession>
<organism evidence="1 2">
    <name type="scientific">Marihabitans asiaticum</name>
    <dbReference type="NCBI Taxonomy" id="415218"/>
    <lineage>
        <taxon>Bacteria</taxon>
        <taxon>Bacillati</taxon>
        <taxon>Actinomycetota</taxon>
        <taxon>Actinomycetes</taxon>
        <taxon>Micrococcales</taxon>
        <taxon>Intrasporangiaceae</taxon>
        <taxon>Marihabitans</taxon>
    </lineage>
</organism>
<sequence>MSVSEGMDVERVRASERAVLGQVRAIEVSRLETRRSAARLAQAWQGRTPRASSAETCPEGQASGRVVLRRIAS</sequence>